<protein>
    <submittedName>
        <fullName evidence="5">tRNA-Thr(GGU) m(6)t(6)A37 methyltransferase TsaA</fullName>
    </submittedName>
</protein>
<evidence type="ECO:0000256" key="2">
    <source>
        <dbReference type="ARBA" id="ARBA00033753"/>
    </source>
</evidence>
<gene>
    <name evidence="5" type="ORF">SAMN05421512_101258</name>
</gene>
<name>A0A285R5K7_9HYPH</name>
<proteinExistence type="inferred from homology"/>
<dbReference type="Pfam" id="PF01980">
    <property type="entry name" value="TrmO_N"/>
    <property type="match status" value="1"/>
</dbReference>
<evidence type="ECO:0000313" key="6">
    <source>
        <dbReference type="Proteomes" id="UP000219331"/>
    </source>
</evidence>
<sequence>MSDRSDDETPARPGEEAFGHDPAQGPFDAGLVFIGHVETPWATRAECPRNGRATEAVCRIRVKPEYRKGLKSVEECSHLILLYWMHKARRDLAVLAPGFADETHGCFGLRAPVRPNPVSLSVVQLLEMTEDGFLVRGLDCLNGTPLIDIKPYFATTDSVPDAQVRWRDRLKQTGVITPPGDA</sequence>
<organism evidence="5 6">
    <name type="scientific">Stappia indica</name>
    <dbReference type="NCBI Taxonomy" id="538381"/>
    <lineage>
        <taxon>Bacteria</taxon>
        <taxon>Pseudomonadati</taxon>
        <taxon>Pseudomonadota</taxon>
        <taxon>Alphaproteobacteria</taxon>
        <taxon>Hyphomicrobiales</taxon>
        <taxon>Stappiaceae</taxon>
        <taxon>Stappia</taxon>
    </lineage>
</organism>
<feature type="region of interest" description="Disordered" evidence="3">
    <location>
        <begin position="1"/>
        <end position="24"/>
    </location>
</feature>
<dbReference type="EMBL" id="OBML01000001">
    <property type="protein sequence ID" value="SOB89383.1"/>
    <property type="molecule type" value="Genomic_DNA"/>
</dbReference>
<dbReference type="CDD" id="cd09281">
    <property type="entry name" value="UPF0066"/>
    <property type="match status" value="1"/>
</dbReference>
<accession>A0A285R5K7</accession>
<dbReference type="PANTHER" id="PTHR12818:SF0">
    <property type="entry name" value="TRNA (ADENINE(37)-N6)-METHYLTRANSFERASE"/>
    <property type="match status" value="1"/>
</dbReference>
<evidence type="ECO:0000256" key="3">
    <source>
        <dbReference type="SAM" id="MobiDB-lite"/>
    </source>
</evidence>
<feature type="compositionally biased region" description="Basic and acidic residues" evidence="3">
    <location>
        <begin position="1"/>
        <end position="19"/>
    </location>
</feature>
<keyword evidence="5" id="KW-0489">Methyltransferase</keyword>
<dbReference type="Gene3D" id="2.40.30.70">
    <property type="entry name" value="YaeB-like"/>
    <property type="match status" value="1"/>
</dbReference>
<dbReference type="AlphaFoldDB" id="A0A285R5K7"/>
<reference evidence="5 6" key="1">
    <citation type="submission" date="2017-08" db="EMBL/GenBank/DDBJ databases">
        <authorList>
            <person name="de Groot N.N."/>
        </authorList>
    </citation>
    <scope>NUCLEOTIDE SEQUENCE [LARGE SCALE GENOMIC DNA]</scope>
    <source>
        <strain evidence="5 6">USBA 352</strain>
    </source>
</reference>
<dbReference type="Proteomes" id="UP000219331">
    <property type="component" value="Unassembled WGS sequence"/>
</dbReference>
<dbReference type="NCBIfam" id="TIGR00104">
    <property type="entry name" value="tRNA_TsaA"/>
    <property type="match status" value="1"/>
</dbReference>
<keyword evidence="1" id="KW-0949">S-adenosyl-L-methionine</keyword>
<dbReference type="GO" id="GO:0008168">
    <property type="term" value="F:methyltransferase activity"/>
    <property type="evidence" value="ECO:0007669"/>
    <property type="project" value="UniProtKB-KW"/>
</dbReference>
<feature type="domain" description="TsaA-like" evidence="4">
    <location>
        <begin position="31"/>
        <end position="161"/>
    </location>
</feature>
<dbReference type="InterPro" id="IPR040372">
    <property type="entry name" value="YaeB-like"/>
</dbReference>
<evidence type="ECO:0000313" key="5">
    <source>
        <dbReference type="EMBL" id="SOB89383.1"/>
    </source>
</evidence>
<keyword evidence="6" id="KW-1185">Reference proteome</keyword>
<dbReference type="GO" id="GO:0032259">
    <property type="term" value="P:methylation"/>
    <property type="evidence" value="ECO:0007669"/>
    <property type="project" value="UniProtKB-KW"/>
</dbReference>
<dbReference type="InterPro" id="IPR036414">
    <property type="entry name" value="YaeB_N_sf"/>
</dbReference>
<evidence type="ECO:0000256" key="1">
    <source>
        <dbReference type="ARBA" id="ARBA00022691"/>
    </source>
</evidence>
<dbReference type="SUPFAM" id="SSF118196">
    <property type="entry name" value="YaeB-like"/>
    <property type="match status" value="1"/>
</dbReference>
<comment type="similarity">
    <text evidence="2">Belongs to the tRNA methyltransferase O family.</text>
</comment>
<dbReference type="RefSeq" id="WP_244297296.1">
    <property type="nucleotide sequence ID" value="NZ_OBML01000001.1"/>
</dbReference>
<dbReference type="PANTHER" id="PTHR12818">
    <property type="entry name" value="TRNA (ADENINE(37)-N6)-METHYLTRANSFERASE"/>
    <property type="match status" value="1"/>
</dbReference>
<dbReference type="PROSITE" id="PS51668">
    <property type="entry name" value="TSAA_2"/>
    <property type="match status" value="1"/>
</dbReference>
<dbReference type="InterPro" id="IPR023370">
    <property type="entry name" value="TrmO-like_N"/>
</dbReference>
<keyword evidence="5" id="KW-0808">Transferase</keyword>
<evidence type="ECO:0000259" key="4">
    <source>
        <dbReference type="PROSITE" id="PS51668"/>
    </source>
</evidence>
<dbReference type="InterPro" id="IPR036413">
    <property type="entry name" value="YaeB-like_sf"/>
</dbReference>
<dbReference type="STRING" id="538381.GCA_001696535_01337"/>